<feature type="region of interest" description="Disordered" evidence="1">
    <location>
        <begin position="239"/>
        <end position="306"/>
    </location>
</feature>
<feature type="region of interest" description="Disordered" evidence="1">
    <location>
        <begin position="823"/>
        <end position="904"/>
    </location>
</feature>
<feature type="compositionally biased region" description="Basic and acidic residues" evidence="1">
    <location>
        <begin position="493"/>
        <end position="512"/>
    </location>
</feature>
<feature type="compositionally biased region" description="Polar residues" evidence="1">
    <location>
        <begin position="628"/>
        <end position="639"/>
    </location>
</feature>
<feature type="compositionally biased region" description="Basic and acidic residues" evidence="1">
    <location>
        <begin position="832"/>
        <end position="842"/>
    </location>
</feature>
<sequence>MESLKSFISVLAAYKHRWLGGQPVDDDGSSAGPRFVFSGNSSSFRPASRDGDSSSAVPASGTRPPRARSRPGAGLVVGGLEPSVEVDATTDDRGYRCRVNPVSSKAVRDYSSRQLALDVGSEIDGSAAPSASSSSSFLCGNIFCAPRSGATASPALSSPEEFCSGLSAAVGSSTDATVRSIEASRNYFHTSLIRSNSKELKQESERQRRKPGSVLVCFAGPDGVDASWCTSTAESGGAGQAPAPCGHRSSLDRSCSTASTSSSSSSWFPVGSHGEGSLTSRRRSRKGGSFRADGSPRARRKSANSQGCPFYSATLDAAVMDCSLKPLNAEEERVRARVRLPDLGADAFSYPLPPAIVYQSRAAEALDPALVGLQRSVLPKRDFGFEQQTKARLQEALKVPLTPRSVMALPLPERKKFLYNMLCCFCIELVDGVTVRQLTSTREYVWVHCRLSPDLKILQVDIRNGRVLEFPVDQVQAVYTLSRRQAAVQSDNTNERGASEKQQGEDDGERRFAFSPSSKSARHRRRGWLGSEESSDDDGESIRDDDLDNSSSGASEARYYSDEDVGSSGWKASQRPSLDRGSPSPRGKRPVCHVAARTSDLPPLDLRFLNRSDSQQASHGGLCVPVMTPSTPTYAQIPSSRRGRRAAPDREDENQDDPPQFIVVLDFSSRKLAFVFGDRTQAGTFELGLALLAKGSHQHPQSTLASIAAAADNFPYTPRAARALLHALAGTKDPASGGASSGNCEDGRFTRAPPIVNGEGVQAGGGVERDSASGEADNSMAWLTDSQAAAAVEAAAAALAAVEASSSVDGLSGPTVEQVVTRLDSAVSPDSKSSEETQRPGHDAAAVSGAEDSNGVGERYGIHRHRQQVVEAAERSDGKESERQQGLGEGNVESHKKERKPMRIICSDGREEVLSPQKRGSLRAEAAEAGVVQVKRYQKV</sequence>
<evidence type="ECO:0000313" key="2">
    <source>
        <dbReference type="EMBL" id="CEL69912.1"/>
    </source>
</evidence>
<protein>
    <submittedName>
        <fullName evidence="2">Uncharacterized protein</fullName>
    </submittedName>
</protein>
<dbReference type="AlphaFoldDB" id="A0A0F7UP02"/>
<feature type="region of interest" description="Disordered" evidence="1">
    <location>
        <begin position="21"/>
        <end position="81"/>
    </location>
</feature>
<gene>
    <name evidence="2" type="ORF">BN1204_056090</name>
</gene>
<accession>A0A0F7UP02</accession>
<feature type="region of interest" description="Disordered" evidence="1">
    <location>
        <begin position="484"/>
        <end position="591"/>
    </location>
</feature>
<reference evidence="2" key="1">
    <citation type="journal article" date="2015" name="PLoS ONE">
        <title>Comprehensive Evaluation of Toxoplasma gondii VEG and Neospora caninum LIV Genomes with Tachyzoite Stage Transcriptome and Proteome Defines Novel Transcript Features.</title>
        <authorList>
            <person name="Ramaprasad A."/>
            <person name="Mourier T."/>
            <person name="Naeem R."/>
            <person name="Malas T.B."/>
            <person name="Moussa E."/>
            <person name="Panigrahi A."/>
            <person name="Vermont S.J."/>
            <person name="Otto T.D."/>
            <person name="Wastling J."/>
            <person name="Pain A."/>
        </authorList>
    </citation>
    <scope>NUCLEOTIDE SEQUENCE</scope>
    <source>
        <strain evidence="2">Liverpool</strain>
    </source>
</reference>
<feature type="compositionally biased region" description="Acidic residues" evidence="1">
    <location>
        <begin position="533"/>
        <end position="548"/>
    </location>
</feature>
<organism evidence="2">
    <name type="scientific">Neospora caninum (strain Liverpool)</name>
    <dbReference type="NCBI Taxonomy" id="572307"/>
    <lineage>
        <taxon>Eukaryota</taxon>
        <taxon>Sar</taxon>
        <taxon>Alveolata</taxon>
        <taxon>Apicomplexa</taxon>
        <taxon>Conoidasida</taxon>
        <taxon>Coccidia</taxon>
        <taxon>Eucoccidiorida</taxon>
        <taxon>Eimeriorina</taxon>
        <taxon>Sarcocystidae</taxon>
        <taxon>Neospora</taxon>
    </lineage>
</organism>
<feature type="region of interest" description="Disordered" evidence="1">
    <location>
        <begin position="616"/>
        <end position="657"/>
    </location>
</feature>
<feature type="compositionally biased region" description="Low complexity" evidence="1">
    <location>
        <begin position="252"/>
        <end position="279"/>
    </location>
</feature>
<dbReference type="EMBL" id="LN714486">
    <property type="protein sequence ID" value="CEL69912.1"/>
    <property type="molecule type" value="Genomic_DNA"/>
</dbReference>
<feature type="compositionally biased region" description="Basic and acidic residues" evidence="1">
    <location>
        <begin position="872"/>
        <end position="883"/>
    </location>
</feature>
<proteinExistence type="predicted"/>
<feature type="compositionally biased region" description="Low complexity" evidence="1">
    <location>
        <begin position="58"/>
        <end position="74"/>
    </location>
</feature>
<name>A0A0F7UP02_NEOCL</name>
<feature type="region of interest" description="Disordered" evidence="1">
    <location>
        <begin position="733"/>
        <end position="778"/>
    </location>
</feature>
<evidence type="ECO:0000256" key="1">
    <source>
        <dbReference type="SAM" id="MobiDB-lite"/>
    </source>
</evidence>